<dbReference type="KEGG" id="lez:GLE_0021"/>
<evidence type="ECO:0000313" key="1">
    <source>
        <dbReference type="EMBL" id="ALN55380.1"/>
    </source>
</evidence>
<dbReference type="PATRIC" id="fig|69.6.peg.28"/>
<dbReference type="Proteomes" id="UP000061569">
    <property type="component" value="Chromosome"/>
</dbReference>
<organism evidence="1 2">
    <name type="scientific">Lysobacter enzymogenes</name>
    <dbReference type="NCBI Taxonomy" id="69"/>
    <lineage>
        <taxon>Bacteria</taxon>
        <taxon>Pseudomonadati</taxon>
        <taxon>Pseudomonadota</taxon>
        <taxon>Gammaproteobacteria</taxon>
        <taxon>Lysobacterales</taxon>
        <taxon>Lysobacteraceae</taxon>
        <taxon>Lysobacter</taxon>
    </lineage>
</organism>
<sequence length="310" mass="35524">MLKLYLRWFDREPVGALLPAKSSRELIDLDALGAFTAPRRTRRYRCVDCGLLDTVHVYPAGDHLLHCQQCGSRSIDLQDKPYQTVQLRHEWLPRTLSKLMVGDVTSPQVLVPNRVWHLADIDSPRGQVAVMLVRSGWQCDYAAVASVLRKFGRPRQIVLTTSRIEQEELNSAGRVVIPLASVAKLDAQGLWLERETLIEHYLRGVNQARKLLLHPTLKSDQHLWFELGPDNAWLRVNSRTVRLWGKQRLFVASIARAHIRNQPHRRLADAVNDAGYEGDVRSLHQICSRRDFREVIGIADGFVWIRDDVQ</sequence>
<dbReference type="EMBL" id="CP013140">
    <property type="protein sequence ID" value="ALN55380.1"/>
    <property type="molecule type" value="Genomic_DNA"/>
</dbReference>
<accession>A0A0S2DA50</accession>
<dbReference type="OrthoDB" id="6028445at2"/>
<dbReference type="STRING" id="69.GLE_0021"/>
<proteinExistence type="predicted"/>
<reference evidence="1 2" key="1">
    <citation type="submission" date="2015-11" db="EMBL/GenBank/DDBJ databases">
        <title>Genome sequences of Lysobacter enzymogenes strain C3 and Lysobacter antibioticus ATCC 29479.</title>
        <authorList>
            <person name="Kobayashi D.Y."/>
        </authorList>
    </citation>
    <scope>NUCLEOTIDE SEQUENCE [LARGE SCALE GENOMIC DNA]</scope>
    <source>
        <strain evidence="1 2">C3</strain>
    </source>
</reference>
<evidence type="ECO:0000313" key="2">
    <source>
        <dbReference type="Proteomes" id="UP000061569"/>
    </source>
</evidence>
<gene>
    <name evidence="1" type="ORF">GLE_0021</name>
</gene>
<name>A0A0S2DA50_LYSEN</name>
<protein>
    <submittedName>
        <fullName evidence="1">Uncharacterized protein</fullName>
    </submittedName>
</protein>
<dbReference type="AlphaFoldDB" id="A0A0S2DA50"/>